<dbReference type="GeneTree" id="ENSGT00390000002643"/>
<protein>
    <submittedName>
        <fullName evidence="1">Uncharacterized protein</fullName>
    </submittedName>
</protein>
<name>G1RAD2_NOMLE</name>
<dbReference type="AlphaFoldDB" id="G1RAD2"/>
<dbReference type="Proteomes" id="UP000001073">
    <property type="component" value="Chromosome 17"/>
</dbReference>
<evidence type="ECO:0000313" key="2">
    <source>
        <dbReference type="Proteomes" id="UP000001073"/>
    </source>
</evidence>
<dbReference type="HOGENOM" id="CLU_1660111_0_0_1"/>
<dbReference type="OMA" id="ITDERWG"/>
<accession>G1RAD2</accession>
<organism evidence="1 2">
    <name type="scientific">Nomascus leucogenys</name>
    <name type="common">Northern white-cheeked gibbon</name>
    <name type="synonym">Hylobates leucogenys</name>
    <dbReference type="NCBI Taxonomy" id="61853"/>
    <lineage>
        <taxon>Eukaryota</taxon>
        <taxon>Metazoa</taxon>
        <taxon>Chordata</taxon>
        <taxon>Craniata</taxon>
        <taxon>Vertebrata</taxon>
        <taxon>Euteleostomi</taxon>
        <taxon>Mammalia</taxon>
        <taxon>Eutheria</taxon>
        <taxon>Euarchontoglires</taxon>
        <taxon>Primates</taxon>
        <taxon>Haplorrhini</taxon>
        <taxon>Catarrhini</taxon>
        <taxon>Hylobatidae</taxon>
        <taxon>Nomascus</taxon>
    </lineage>
</organism>
<reference evidence="1 2" key="1">
    <citation type="submission" date="2012-10" db="EMBL/GenBank/DDBJ databases">
        <authorList>
            <consortium name="Gibbon Genome Sequencing Consortium"/>
        </authorList>
    </citation>
    <scope>NUCLEOTIDE SEQUENCE [LARGE SCALE GENOMIC DNA]</scope>
</reference>
<reference evidence="1" key="3">
    <citation type="submission" date="2025-09" db="UniProtKB">
        <authorList>
            <consortium name="Ensembl"/>
        </authorList>
    </citation>
    <scope>IDENTIFICATION</scope>
</reference>
<dbReference type="InParanoid" id="G1RAD2"/>
<evidence type="ECO:0000313" key="1">
    <source>
        <dbReference type="Ensembl" id="ENSNLEP00000010179.2"/>
    </source>
</evidence>
<sequence>MRQEVEVTGRGSHELVITDERWGVCGGSLSCIVYLGDRARLRLKKKKKKKYTWPGPTRDSRNASLQPGRAKFAFSHASHTPLHPQLGELQTGKPQAFRSMGPHDHHVTTLILISLYTPLPPGLKQSYCFSLPSKWNYSHTLLCPCWDYRCESLCLACKHFKRRVLE</sequence>
<dbReference type="Ensembl" id="ENSNLET00000010679.2">
    <property type="protein sequence ID" value="ENSNLEP00000010179.2"/>
    <property type="gene ID" value="ENSNLEG00000008366.2"/>
</dbReference>
<keyword evidence="2" id="KW-1185">Reference proteome</keyword>
<dbReference type="EMBL" id="ADFV01095992">
    <property type="status" value="NOT_ANNOTATED_CDS"/>
    <property type="molecule type" value="Genomic_DNA"/>
</dbReference>
<proteinExistence type="predicted"/>
<dbReference type="EMBL" id="ADFV01095993">
    <property type="status" value="NOT_ANNOTATED_CDS"/>
    <property type="molecule type" value="Genomic_DNA"/>
</dbReference>
<reference evidence="1" key="2">
    <citation type="submission" date="2025-08" db="UniProtKB">
        <authorList>
            <consortium name="Ensembl"/>
        </authorList>
    </citation>
    <scope>IDENTIFICATION</scope>
</reference>